<sequence length="44" mass="5253">PPPRTPRYNGADHRKYVDEEEDLKFLDRIKAMRDLGVSYFQAEK</sequence>
<accession>A0A3M3ZGL3</accession>
<reference evidence="1 2" key="1">
    <citation type="submission" date="2018-08" db="EMBL/GenBank/DDBJ databases">
        <title>Recombination of ecologically and evolutionarily significant loci maintains genetic cohesion in the Pseudomonas syringae species complex.</title>
        <authorList>
            <person name="Dillon M."/>
            <person name="Thakur S."/>
            <person name="Almeida R.N.D."/>
            <person name="Weir B.S."/>
            <person name="Guttman D.S."/>
        </authorList>
    </citation>
    <scope>NUCLEOTIDE SEQUENCE [LARGE SCALE GENOMIC DNA]</scope>
    <source>
        <strain evidence="1 2">ICMP 8902</strain>
    </source>
</reference>
<dbReference type="Proteomes" id="UP000279372">
    <property type="component" value="Unassembled WGS sequence"/>
</dbReference>
<evidence type="ECO:0000313" key="1">
    <source>
        <dbReference type="EMBL" id="RMO92984.1"/>
    </source>
</evidence>
<feature type="non-terminal residue" evidence="1">
    <location>
        <position position="1"/>
    </location>
</feature>
<protein>
    <submittedName>
        <fullName evidence="1">Uncharacterized protein</fullName>
    </submittedName>
</protein>
<comment type="caution">
    <text evidence="1">The sequence shown here is derived from an EMBL/GenBank/DDBJ whole genome shotgun (WGS) entry which is preliminary data.</text>
</comment>
<dbReference type="EMBL" id="RBQB01000101">
    <property type="protein sequence ID" value="RMO92984.1"/>
    <property type="molecule type" value="Genomic_DNA"/>
</dbReference>
<name>A0A3M3ZGL3_9PSED</name>
<dbReference type="AlphaFoldDB" id="A0A3M3ZGL3"/>
<organism evidence="1 2">
    <name type="scientific">Pseudomonas syringae pv. philadelphi</name>
    <dbReference type="NCBI Taxonomy" id="251706"/>
    <lineage>
        <taxon>Bacteria</taxon>
        <taxon>Pseudomonadati</taxon>
        <taxon>Pseudomonadota</taxon>
        <taxon>Gammaproteobacteria</taxon>
        <taxon>Pseudomonadales</taxon>
        <taxon>Pseudomonadaceae</taxon>
        <taxon>Pseudomonas</taxon>
    </lineage>
</organism>
<gene>
    <name evidence="1" type="ORF">ALQ33_04898</name>
</gene>
<evidence type="ECO:0000313" key="2">
    <source>
        <dbReference type="Proteomes" id="UP000279372"/>
    </source>
</evidence>
<proteinExistence type="predicted"/>